<dbReference type="EMBL" id="JXAK01000027">
    <property type="protein sequence ID" value="KIL40068.1"/>
    <property type="molecule type" value="Genomic_DNA"/>
</dbReference>
<accession>A0ABR5AH53</accession>
<proteinExistence type="inferred from homology"/>
<evidence type="ECO:0000256" key="3">
    <source>
        <dbReference type="ARBA" id="ARBA00022475"/>
    </source>
</evidence>
<dbReference type="Pfam" id="PF02417">
    <property type="entry name" value="Chromate_transp"/>
    <property type="match status" value="1"/>
</dbReference>
<evidence type="ECO:0000256" key="6">
    <source>
        <dbReference type="ARBA" id="ARBA00023136"/>
    </source>
</evidence>
<dbReference type="Proteomes" id="UP000031967">
    <property type="component" value="Unassembled WGS sequence"/>
</dbReference>
<comment type="caution">
    <text evidence="8">The sequence shown here is derived from an EMBL/GenBank/DDBJ whole genome shotgun (WGS) entry which is preliminary data.</text>
</comment>
<evidence type="ECO:0000256" key="4">
    <source>
        <dbReference type="ARBA" id="ARBA00022692"/>
    </source>
</evidence>
<evidence type="ECO:0000313" key="8">
    <source>
        <dbReference type="EMBL" id="KIL40068.1"/>
    </source>
</evidence>
<dbReference type="InterPro" id="IPR052518">
    <property type="entry name" value="CHR_Transporter"/>
</dbReference>
<organism evidence="8 9">
    <name type="scientific">Gordoniibacillus kamchatkensis</name>
    <dbReference type="NCBI Taxonomy" id="1590651"/>
    <lineage>
        <taxon>Bacteria</taxon>
        <taxon>Bacillati</taxon>
        <taxon>Bacillota</taxon>
        <taxon>Bacilli</taxon>
        <taxon>Bacillales</taxon>
        <taxon>Paenibacillaceae</taxon>
        <taxon>Gordoniibacillus</taxon>
    </lineage>
</organism>
<evidence type="ECO:0000256" key="1">
    <source>
        <dbReference type="ARBA" id="ARBA00004651"/>
    </source>
</evidence>
<feature type="transmembrane region" description="Helical" evidence="7">
    <location>
        <begin position="72"/>
        <end position="95"/>
    </location>
</feature>
<protein>
    <submittedName>
        <fullName evidence="8">Chromate transporter</fullName>
    </submittedName>
</protein>
<sequence length="179" mass="19012">MLSSIFWTFAKIGLLSFGGGFSMLPLIRHETLAHGWLNESGFAEAVSVAGMAPGPIALNSAIFIGYRTAGLVGSVFAALGMLLPSVVVIVLLTAFLRRVHEHRIVRAIFYGLRPAVAALIVYAAYRLIVSGSADAAAPLWHTIVIVAMALAAFVALIRYRLHPLSIIVLSGLLGIALFS</sequence>
<keyword evidence="5 7" id="KW-1133">Transmembrane helix</keyword>
<evidence type="ECO:0000256" key="5">
    <source>
        <dbReference type="ARBA" id="ARBA00022989"/>
    </source>
</evidence>
<feature type="transmembrane region" description="Helical" evidence="7">
    <location>
        <begin position="6"/>
        <end position="27"/>
    </location>
</feature>
<feature type="transmembrane region" description="Helical" evidence="7">
    <location>
        <begin position="107"/>
        <end position="125"/>
    </location>
</feature>
<feature type="transmembrane region" description="Helical" evidence="7">
    <location>
        <begin position="137"/>
        <end position="156"/>
    </location>
</feature>
<comment type="subcellular location">
    <subcellularLocation>
        <location evidence="1">Cell membrane</location>
        <topology evidence="1">Multi-pass membrane protein</topology>
    </subcellularLocation>
</comment>
<dbReference type="PANTHER" id="PTHR43663:SF1">
    <property type="entry name" value="CHROMATE TRANSPORTER"/>
    <property type="match status" value="1"/>
</dbReference>
<keyword evidence="4 7" id="KW-0812">Transmembrane</keyword>
<feature type="transmembrane region" description="Helical" evidence="7">
    <location>
        <begin position="161"/>
        <end position="178"/>
    </location>
</feature>
<keyword evidence="3" id="KW-1003">Cell membrane</keyword>
<name>A0ABR5AH53_9BACL</name>
<evidence type="ECO:0000256" key="7">
    <source>
        <dbReference type="SAM" id="Phobius"/>
    </source>
</evidence>
<gene>
    <name evidence="8" type="ORF">SD70_16240</name>
</gene>
<evidence type="ECO:0000313" key="9">
    <source>
        <dbReference type="Proteomes" id="UP000031967"/>
    </source>
</evidence>
<dbReference type="RefSeq" id="WP_041048575.1">
    <property type="nucleotide sequence ID" value="NZ_JXAK01000027.1"/>
</dbReference>
<keyword evidence="9" id="KW-1185">Reference proteome</keyword>
<comment type="similarity">
    <text evidence="2">Belongs to the chromate ion transporter (CHR) (TC 2.A.51) family.</text>
</comment>
<evidence type="ECO:0000256" key="2">
    <source>
        <dbReference type="ARBA" id="ARBA00005262"/>
    </source>
</evidence>
<dbReference type="InterPro" id="IPR003370">
    <property type="entry name" value="Chromate_transpt"/>
</dbReference>
<reference evidence="8 9" key="1">
    <citation type="submission" date="2014-12" db="EMBL/GenBank/DDBJ databases">
        <title>Draft genome sequence of Paenibacillus kamchatkensis strain B-2647.</title>
        <authorList>
            <person name="Karlyshev A.V."/>
            <person name="Kudryashova E.B."/>
        </authorList>
    </citation>
    <scope>NUCLEOTIDE SEQUENCE [LARGE SCALE GENOMIC DNA]</scope>
    <source>
        <strain evidence="8 9">VKM B-2647</strain>
    </source>
</reference>
<keyword evidence="6 7" id="KW-0472">Membrane</keyword>
<feature type="transmembrane region" description="Helical" evidence="7">
    <location>
        <begin position="48"/>
        <end position="66"/>
    </location>
</feature>
<dbReference type="PANTHER" id="PTHR43663">
    <property type="entry name" value="CHROMATE TRANSPORT PROTEIN-RELATED"/>
    <property type="match status" value="1"/>
</dbReference>